<organism evidence="3 4">
    <name type="scientific">Lithospermum erythrorhizon</name>
    <name type="common">Purple gromwell</name>
    <name type="synonym">Lithospermum officinale var. erythrorhizon</name>
    <dbReference type="NCBI Taxonomy" id="34254"/>
    <lineage>
        <taxon>Eukaryota</taxon>
        <taxon>Viridiplantae</taxon>
        <taxon>Streptophyta</taxon>
        <taxon>Embryophyta</taxon>
        <taxon>Tracheophyta</taxon>
        <taxon>Spermatophyta</taxon>
        <taxon>Magnoliopsida</taxon>
        <taxon>eudicotyledons</taxon>
        <taxon>Gunneridae</taxon>
        <taxon>Pentapetalae</taxon>
        <taxon>asterids</taxon>
        <taxon>lamiids</taxon>
        <taxon>Boraginales</taxon>
        <taxon>Boraginaceae</taxon>
        <taxon>Boraginoideae</taxon>
        <taxon>Lithospermeae</taxon>
        <taxon>Lithospermum</taxon>
    </lineage>
</organism>
<keyword evidence="4" id="KW-1185">Reference proteome</keyword>
<evidence type="ECO:0000256" key="1">
    <source>
        <dbReference type="SAM" id="Coils"/>
    </source>
</evidence>
<evidence type="ECO:0000313" key="4">
    <source>
        <dbReference type="Proteomes" id="UP001454036"/>
    </source>
</evidence>
<dbReference type="Proteomes" id="UP001454036">
    <property type="component" value="Unassembled WGS sequence"/>
</dbReference>
<evidence type="ECO:0000313" key="3">
    <source>
        <dbReference type="EMBL" id="GAA0171545.1"/>
    </source>
</evidence>
<dbReference type="EMBL" id="BAABME010025116">
    <property type="protein sequence ID" value="GAA0171545.1"/>
    <property type="molecule type" value="Genomic_DNA"/>
</dbReference>
<keyword evidence="1" id="KW-0175">Coiled coil</keyword>
<feature type="region of interest" description="Disordered" evidence="2">
    <location>
        <begin position="113"/>
        <end position="204"/>
    </location>
</feature>
<dbReference type="AlphaFoldDB" id="A0AAV3R8W5"/>
<evidence type="ECO:0000256" key="2">
    <source>
        <dbReference type="SAM" id="MobiDB-lite"/>
    </source>
</evidence>
<name>A0AAV3R8W5_LITER</name>
<sequence length="324" mass="35512">MSQRKSPNRRPMPLHFYSNPRVLKAEGLASGSVANLGALEALKLTYNVSDHVQQPLRLNAPNAAGPVVMNSSSEEDEVTSPLQTRYLPLPMLSFLVAPFIASLLTWADSFRPRPSNGRPCVTSPSVVSLSSQETMSNPPQRSGGDPSDSSSHAQEEVEGSLPPADQVATATLAQVMGPSPLATKGPLNSRKRMRSPSSNLVRHCPRRGQTRLPFVRPPDLILFFPSTAPWSPCQGSSVSKKSSTDPSHEEMISSLSTLGDKFFELQGVRLRSYMRLLTSFEEASGSSSRISQLEQDLRALRREKAREEGALQRRLTNLTRDHVK</sequence>
<feature type="coiled-coil region" evidence="1">
    <location>
        <begin position="283"/>
        <end position="310"/>
    </location>
</feature>
<comment type="caution">
    <text evidence="3">The sequence shown here is derived from an EMBL/GenBank/DDBJ whole genome shotgun (WGS) entry which is preliminary data.</text>
</comment>
<reference evidence="3 4" key="1">
    <citation type="submission" date="2024-01" db="EMBL/GenBank/DDBJ databases">
        <title>The complete chloroplast genome sequence of Lithospermum erythrorhizon: insights into the phylogenetic relationship among Boraginaceae species and the maternal lineages of purple gromwells.</title>
        <authorList>
            <person name="Okada T."/>
            <person name="Watanabe K."/>
        </authorList>
    </citation>
    <scope>NUCLEOTIDE SEQUENCE [LARGE SCALE GENOMIC DNA]</scope>
</reference>
<feature type="compositionally biased region" description="Polar residues" evidence="2">
    <location>
        <begin position="122"/>
        <end position="140"/>
    </location>
</feature>
<accession>A0AAV3R8W5</accession>
<gene>
    <name evidence="3" type="ORF">LIER_41178</name>
</gene>
<protein>
    <submittedName>
        <fullName evidence="3">Uncharacterized protein</fullName>
    </submittedName>
</protein>
<proteinExistence type="predicted"/>